<dbReference type="EMBL" id="JBBNAF010000010">
    <property type="protein sequence ID" value="KAK9108404.1"/>
    <property type="molecule type" value="Genomic_DNA"/>
</dbReference>
<organism evidence="2 3">
    <name type="scientific">Stephania yunnanensis</name>
    <dbReference type="NCBI Taxonomy" id="152371"/>
    <lineage>
        <taxon>Eukaryota</taxon>
        <taxon>Viridiplantae</taxon>
        <taxon>Streptophyta</taxon>
        <taxon>Embryophyta</taxon>
        <taxon>Tracheophyta</taxon>
        <taxon>Spermatophyta</taxon>
        <taxon>Magnoliopsida</taxon>
        <taxon>Ranunculales</taxon>
        <taxon>Menispermaceae</taxon>
        <taxon>Menispermoideae</taxon>
        <taxon>Cissampelideae</taxon>
        <taxon>Stephania</taxon>
    </lineage>
</organism>
<feature type="region of interest" description="Disordered" evidence="1">
    <location>
        <begin position="82"/>
        <end position="128"/>
    </location>
</feature>
<gene>
    <name evidence="2" type="ORF">Syun_024415</name>
</gene>
<dbReference type="Proteomes" id="UP001420932">
    <property type="component" value="Unassembled WGS sequence"/>
</dbReference>
<evidence type="ECO:0000313" key="3">
    <source>
        <dbReference type="Proteomes" id="UP001420932"/>
    </source>
</evidence>
<feature type="compositionally biased region" description="Basic and acidic residues" evidence="1">
    <location>
        <begin position="85"/>
        <end position="119"/>
    </location>
</feature>
<evidence type="ECO:0000256" key="1">
    <source>
        <dbReference type="SAM" id="MobiDB-lite"/>
    </source>
</evidence>
<proteinExistence type="predicted"/>
<sequence>MEGLPSRIKRVRALGFGGLAQTFSHGKRAVTAIIFGGVRSGVCVVSCGKRSAEEESGFRPSALRGGDGKYYACGGRATKGSFSQRDWRGGHGSEQGHQHDVTVRTPLHEFDDSCSKRDAEEEIGEEEWGREEDALILGLKMKNQRS</sequence>
<evidence type="ECO:0000313" key="2">
    <source>
        <dbReference type="EMBL" id="KAK9108404.1"/>
    </source>
</evidence>
<dbReference type="AlphaFoldDB" id="A0AAP0I4D5"/>
<comment type="caution">
    <text evidence="2">The sequence shown here is derived from an EMBL/GenBank/DDBJ whole genome shotgun (WGS) entry which is preliminary data.</text>
</comment>
<reference evidence="2 3" key="1">
    <citation type="submission" date="2024-01" db="EMBL/GenBank/DDBJ databases">
        <title>Genome assemblies of Stephania.</title>
        <authorList>
            <person name="Yang L."/>
        </authorList>
    </citation>
    <scope>NUCLEOTIDE SEQUENCE [LARGE SCALE GENOMIC DNA]</scope>
    <source>
        <strain evidence="2">YNDBR</strain>
        <tissue evidence="2">Leaf</tissue>
    </source>
</reference>
<name>A0AAP0I4D5_9MAGN</name>
<accession>A0AAP0I4D5</accession>
<keyword evidence="3" id="KW-1185">Reference proteome</keyword>
<protein>
    <submittedName>
        <fullName evidence="2">Uncharacterized protein</fullName>
    </submittedName>
</protein>